<dbReference type="InterPro" id="IPR002810">
    <property type="entry name" value="NfeD-like_C"/>
</dbReference>
<dbReference type="Proteomes" id="UP000262524">
    <property type="component" value="Unassembled WGS sequence"/>
</dbReference>
<evidence type="ECO:0000313" key="9">
    <source>
        <dbReference type="EMBL" id="RHN12400.1"/>
    </source>
</evidence>
<protein>
    <submittedName>
        <fullName evidence="7">NfeD family protein</fullName>
    </submittedName>
</protein>
<proteinExistence type="predicted"/>
<keyword evidence="4 5" id="KW-0472">Membrane</keyword>
<reference evidence="10 11" key="1">
    <citation type="submission" date="2018-08" db="EMBL/GenBank/DDBJ databases">
        <title>A genome reference for cultivated species of the human gut microbiota.</title>
        <authorList>
            <person name="Zou Y."/>
            <person name="Xue W."/>
            <person name="Luo G."/>
        </authorList>
    </citation>
    <scope>NUCLEOTIDE SEQUENCE [LARGE SCALE GENOMIC DNA]</scope>
    <source>
        <strain evidence="9 12">AF31-17AC</strain>
        <strain evidence="8 11">AF45-14BH</strain>
        <strain evidence="7 10">TM10-1AC</strain>
    </source>
</reference>
<dbReference type="EMBL" id="QSOE01000154">
    <property type="protein sequence ID" value="RGI78299.1"/>
    <property type="molecule type" value="Genomic_DNA"/>
</dbReference>
<evidence type="ECO:0000256" key="3">
    <source>
        <dbReference type="ARBA" id="ARBA00022989"/>
    </source>
</evidence>
<evidence type="ECO:0000313" key="12">
    <source>
        <dbReference type="Proteomes" id="UP000283700"/>
    </source>
</evidence>
<evidence type="ECO:0000313" key="7">
    <source>
        <dbReference type="EMBL" id="RGI78299.1"/>
    </source>
</evidence>
<dbReference type="GO" id="GO:0005886">
    <property type="term" value="C:plasma membrane"/>
    <property type="evidence" value="ECO:0007669"/>
    <property type="project" value="TreeGrafter"/>
</dbReference>
<organism evidence="7 10">
    <name type="scientific">Anaerobutyricum hallii</name>
    <dbReference type="NCBI Taxonomy" id="39488"/>
    <lineage>
        <taxon>Bacteria</taxon>
        <taxon>Bacillati</taxon>
        <taxon>Bacillota</taxon>
        <taxon>Clostridia</taxon>
        <taxon>Lachnospirales</taxon>
        <taxon>Lachnospiraceae</taxon>
        <taxon>Anaerobutyricum</taxon>
    </lineage>
</organism>
<dbReference type="Proteomes" id="UP000283700">
    <property type="component" value="Unassembled WGS sequence"/>
</dbReference>
<dbReference type="Gene3D" id="2.40.50.140">
    <property type="entry name" value="Nucleic acid-binding proteins"/>
    <property type="match status" value="1"/>
</dbReference>
<feature type="transmembrane region" description="Helical" evidence="5">
    <location>
        <begin position="56"/>
        <end position="74"/>
    </location>
</feature>
<evidence type="ECO:0000256" key="1">
    <source>
        <dbReference type="ARBA" id="ARBA00004141"/>
    </source>
</evidence>
<sequence length="149" mass="16099">MKKGGGSMTVMYWLGAAAIFVVIEIITMGLTTIWFAGGALVGAVMAAFSLPLWSQIIAFVIVSVILLILTRPWALKYLNSRTVRTNADSLIGQTALVTQDIDNLNAKGQVKVKGQIWTARSISDDVQLHEGQKVMIESISGVKVIVKPI</sequence>
<accession>A0A374N3L9</accession>
<dbReference type="InterPro" id="IPR052165">
    <property type="entry name" value="Membrane_assoc_protease"/>
</dbReference>
<name>A0A374N3L9_9FIRM</name>
<feature type="transmembrane region" description="Helical" evidence="5">
    <location>
        <begin position="12"/>
        <end position="36"/>
    </location>
</feature>
<dbReference type="Pfam" id="PF01957">
    <property type="entry name" value="NfeD"/>
    <property type="match status" value="1"/>
</dbReference>
<evidence type="ECO:0000256" key="2">
    <source>
        <dbReference type="ARBA" id="ARBA00022692"/>
    </source>
</evidence>
<dbReference type="SUPFAM" id="SSF141322">
    <property type="entry name" value="NfeD domain-like"/>
    <property type="match status" value="1"/>
</dbReference>
<dbReference type="AlphaFoldDB" id="A0A374N3L9"/>
<dbReference type="PANTHER" id="PTHR33507">
    <property type="entry name" value="INNER MEMBRANE PROTEIN YBBJ"/>
    <property type="match status" value="1"/>
</dbReference>
<comment type="subcellular location">
    <subcellularLocation>
        <location evidence="1">Membrane</location>
        <topology evidence="1">Multi-pass membrane protein</topology>
    </subcellularLocation>
</comment>
<evidence type="ECO:0000313" key="10">
    <source>
        <dbReference type="Proteomes" id="UP000262524"/>
    </source>
</evidence>
<keyword evidence="3 5" id="KW-1133">Transmembrane helix</keyword>
<dbReference type="EMBL" id="QRNJ01000041">
    <property type="protein sequence ID" value="RHK37866.1"/>
    <property type="molecule type" value="Genomic_DNA"/>
</dbReference>
<feature type="domain" description="NfeD-like C-terminal" evidence="6">
    <location>
        <begin position="87"/>
        <end position="148"/>
    </location>
</feature>
<dbReference type="PANTHER" id="PTHR33507:SF3">
    <property type="entry name" value="INNER MEMBRANE PROTEIN YBBJ"/>
    <property type="match status" value="1"/>
</dbReference>
<keyword evidence="2 5" id="KW-0812">Transmembrane</keyword>
<evidence type="ECO:0000256" key="4">
    <source>
        <dbReference type="ARBA" id="ARBA00023136"/>
    </source>
</evidence>
<evidence type="ECO:0000313" key="11">
    <source>
        <dbReference type="Proteomes" id="UP000283497"/>
    </source>
</evidence>
<evidence type="ECO:0000259" key="6">
    <source>
        <dbReference type="Pfam" id="PF01957"/>
    </source>
</evidence>
<evidence type="ECO:0000313" key="8">
    <source>
        <dbReference type="EMBL" id="RHK37866.1"/>
    </source>
</evidence>
<evidence type="ECO:0000256" key="5">
    <source>
        <dbReference type="SAM" id="Phobius"/>
    </source>
</evidence>
<dbReference type="Proteomes" id="UP000283497">
    <property type="component" value="Unassembled WGS sequence"/>
</dbReference>
<comment type="caution">
    <text evidence="7">The sequence shown here is derived from an EMBL/GenBank/DDBJ whole genome shotgun (WGS) entry which is preliminary data.</text>
</comment>
<gene>
    <name evidence="8" type="ORF">DW068_10790</name>
    <name evidence="9" type="ORF">DWZ29_10030</name>
    <name evidence="7" type="ORF">DXD91_14375</name>
</gene>
<dbReference type="InterPro" id="IPR012340">
    <property type="entry name" value="NA-bd_OB-fold"/>
</dbReference>
<dbReference type="EMBL" id="QRQO01000027">
    <property type="protein sequence ID" value="RHN12400.1"/>
    <property type="molecule type" value="Genomic_DNA"/>
</dbReference>